<evidence type="ECO:0000256" key="8">
    <source>
        <dbReference type="SAM" id="Phobius"/>
    </source>
</evidence>
<evidence type="ECO:0000256" key="3">
    <source>
        <dbReference type="ARBA" id="ARBA00022692"/>
    </source>
</evidence>
<feature type="compositionally biased region" description="Basic and acidic residues" evidence="7">
    <location>
        <begin position="827"/>
        <end position="836"/>
    </location>
</feature>
<dbReference type="PANTHER" id="PTHR32468">
    <property type="entry name" value="CATION/H + ANTIPORTER"/>
    <property type="match status" value="1"/>
</dbReference>
<evidence type="ECO:0000256" key="4">
    <source>
        <dbReference type="ARBA" id="ARBA00022989"/>
    </source>
</evidence>
<dbReference type="OrthoDB" id="2687058at2759"/>
<accession>A0A2G5BCQ6</accession>
<name>A0A2G5BCQ6_COERN</name>
<evidence type="ECO:0000256" key="6">
    <source>
        <dbReference type="ARBA" id="ARBA00023136"/>
    </source>
</evidence>
<sequence length="1082" mass="117624">MAGSDSPSIISGRNPIAVSTSDPLALFIVQLLIIVCICRFLHLFLRWIYQPTDISEIIGGILLGPTVLGRWKAFSENVFPKESLVNLNLVANFGLVLFLFMVGLELDPRILKRNFHRSLAISGAGIILPFGLGVATSYALFHLIENGEGDFVTFLLFCGVAMAITAFPVLARILIEQNLLKTTVGSISISAAAIDDVVSWCLLALVIALTNNSSGITALWVFLVGTGWTLFVMLLVKPAYMWYLRRNGVLKGREPSQLVLFVTFMMVLISAFFTDAIGIHAIFGGFLVGVIVPHDGGFAIKVTQKIEDTVQIFFLPIYFALSGLKTNLSDLNDGKTWGLLILICFVAFFGKIVGCTLAARFSKFTWRESLTIGFLMNCKGLVELIVLNIGLDAGVINSKIFTMMVVKALVTTFVTSPAVMWLYPPKYQKRVDEIHLNTEDADSLASRDNNMSAGPPVSLLMVLSRIQQVPAIMTLLGYLHHQPEISSSRRLTTQEDSGNTLSVMHRNIYRPIRIFGLRLLELTGRDSSVMQHYESETQVATDPVMSMFRAFTRVANMAFHAALTYSDRDHFVSNILHSAQDADAELTIVSAFGRDSNASGDITANKMAGKLAITDTVTPGWFESMGWGFTTEQQAAFITTLFEKAHNHVCVFIDCGLAEGSTSASAGTDANNGLNSGDAAARTDAADSEDSDSESNKGGRVVISTSNAPDNGISGISPAYFADGRRVPLVVVPFFGGPDDRQALKLATELCTHSAVQIVVWRFVKADHPTGQEIVLSEDRFPSMPIIPQTPMAAQTRAGRGSEVNPWEQALNENSIAQNPHSSAQFGDRESRNEVAEREEDEIFISTYLQPSAGTADRRAQRDSVVSGHTVTDTSKGPEISQADIPAPLSGSDANPIMDRVATNSNDECMGDATADATGRSGIRDKIARRLRLRHQATRTTTDTANGGGEFASRAPLLGNHESAVSTLSVGVRSTRFPNMNIKTTVTATPLQTLLLHARTLESSDLIVCGRSVRINLPYFSHLQELEAHTPAGHKYTKVERQRALGTAAEYLLGFGTKASLLVIQASTNPLGVEDVHTKRHN</sequence>
<dbReference type="EMBL" id="KZ303497">
    <property type="protein sequence ID" value="PIA16804.1"/>
    <property type="molecule type" value="Genomic_DNA"/>
</dbReference>
<evidence type="ECO:0000313" key="11">
    <source>
        <dbReference type="Proteomes" id="UP000242474"/>
    </source>
</evidence>
<evidence type="ECO:0000256" key="5">
    <source>
        <dbReference type="ARBA" id="ARBA00023065"/>
    </source>
</evidence>
<keyword evidence="5" id="KW-0406">Ion transport</keyword>
<dbReference type="InterPro" id="IPR038770">
    <property type="entry name" value="Na+/solute_symporter_sf"/>
</dbReference>
<evidence type="ECO:0000256" key="7">
    <source>
        <dbReference type="SAM" id="MobiDB-lite"/>
    </source>
</evidence>
<keyword evidence="6 8" id="KW-0472">Membrane</keyword>
<dbReference type="AlphaFoldDB" id="A0A2G5BCQ6"/>
<feature type="transmembrane region" description="Helical" evidence="8">
    <location>
        <begin position="153"/>
        <end position="175"/>
    </location>
</feature>
<feature type="transmembrane region" description="Helical" evidence="8">
    <location>
        <begin position="187"/>
        <end position="209"/>
    </location>
</feature>
<reference evidence="10 11" key="1">
    <citation type="journal article" date="2015" name="Genome Biol. Evol.">
        <title>Phylogenomic analyses indicate that early fungi evolved digesting cell walls of algal ancestors of land plants.</title>
        <authorList>
            <person name="Chang Y."/>
            <person name="Wang S."/>
            <person name="Sekimoto S."/>
            <person name="Aerts A.L."/>
            <person name="Choi C."/>
            <person name="Clum A."/>
            <person name="LaButti K.M."/>
            <person name="Lindquist E.A."/>
            <person name="Yee Ngan C."/>
            <person name="Ohm R.A."/>
            <person name="Salamov A.A."/>
            <person name="Grigoriev I.V."/>
            <person name="Spatafora J.W."/>
            <person name="Berbee M.L."/>
        </authorList>
    </citation>
    <scope>NUCLEOTIDE SEQUENCE [LARGE SCALE GENOMIC DNA]</scope>
    <source>
        <strain evidence="10 11">NRRL 1564</strain>
    </source>
</reference>
<feature type="transmembrane region" description="Helical" evidence="8">
    <location>
        <begin position="24"/>
        <end position="45"/>
    </location>
</feature>
<keyword evidence="2" id="KW-0813">Transport</keyword>
<keyword evidence="3 8" id="KW-0812">Transmembrane</keyword>
<evidence type="ECO:0000313" key="10">
    <source>
        <dbReference type="EMBL" id="PIA16804.1"/>
    </source>
</evidence>
<dbReference type="PANTHER" id="PTHR32468:SF0">
    <property type="entry name" value="K(+)_H(+) ANTIPORTER 1"/>
    <property type="match status" value="1"/>
</dbReference>
<proteinExistence type="predicted"/>
<evidence type="ECO:0000259" key="9">
    <source>
        <dbReference type="Pfam" id="PF00999"/>
    </source>
</evidence>
<feature type="transmembrane region" description="Helical" evidence="8">
    <location>
        <begin position="257"/>
        <end position="283"/>
    </location>
</feature>
<protein>
    <recommendedName>
        <fullName evidence="9">Cation/H+ exchanger transmembrane domain-containing protein</fullName>
    </recommendedName>
</protein>
<evidence type="ECO:0000256" key="1">
    <source>
        <dbReference type="ARBA" id="ARBA00004141"/>
    </source>
</evidence>
<feature type="region of interest" description="Disordered" evidence="7">
    <location>
        <begin position="675"/>
        <end position="708"/>
    </location>
</feature>
<dbReference type="Proteomes" id="UP000242474">
    <property type="component" value="Unassembled WGS sequence"/>
</dbReference>
<feature type="domain" description="Cation/H+ exchanger transmembrane" evidence="9">
    <location>
        <begin position="34"/>
        <end position="419"/>
    </location>
</feature>
<feature type="region of interest" description="Disordered" evidence="7">
    <location>
        <begin position="814"/>
        <end position="894"/>
    </location>
</feature>
<dbReference type="STRING" id="763665.A0A2G5BCQ6"/>
<comment type="subcellular location">
    <subcellularLocation>
        <location evidence="1">Membrane</location>
        <topology evidence="1">Multi-pass membrane protein</topology>
    </subcellularLocation>
</comment>
<feature type="transmembrane region" description="Helical" evidence="8">
    <location>
        <begin position="118"/>
        <end position="141"/>
    </location>
</feature>
<dbReference type="GO" id="GO:0016020">
    <property type="term" value="C:membrane"/>
    <property type="evidence" value="ECO:0007669"/>
    <property type="project" value="UniProtKB-SubCell"/>
</dbReference>
<feature type="transmembrane region" description="Helical" evidence="8">
    <location>
        <begin position="215"/>
        <end position="236"/>
    </location>
</feature>
<feature type="transmembrane region" description="Helical" evidence="8">
    <location>
        <begin position="370"/>
        <end position="389"/>
    </location>
</feature>
<dbReference type="InterPro" id="IPR050794">
    <property type="entry name" value="CPA2_transporter"/>
</dbReference>
<dbReference type="Gene3D" id="1.20.1530.20">
    <property type="match status" value="1"/>
</dbReference>
<keyword evidence="11" id="KW-1185">Reference proteome</keyword>
<dbReference type="GO" id="GO:1902600">
    <property type="term" value="P:proton transmembrane transport"/>
    <property type="evidence" value="ECO:0007669"/>
    <property type="project" value="InterPro"/>
</dbReference>
<feature type="transmembrane region" description="Helical" evidence="8">
    <location>
        <begin position="401"/>
        <end position="423"/>
    </location>
</feature>
<organism evidence="10 11">
    <name type="scientific">Coemansia reversa (strain ATCC 12441 / NRRL 1564)</name>
    <dbReference type="NCBI Taxonomy" id="763665"/>
    <lineage>
        <taxon>Eukaryota</taxon>
        <taxon>Fungi</taxon>
        <taxon>Fungi incertae sedis</taxon>
        <taxon>Zoopagomycota</taxon>
        <taxon>Kickxellomycotina</taxon>
        <taxon>Kickxellomycetes</taxon>
        <taxon>Kickxellales</taxon>
        <taxon>Kickxellaceae</taxon>
        <taxon>Coemansia</taxon>
    </lineage>
</organism>
<feature type="transmembrane region" description="Helical" evidence="8">
    <location>
        <begin position="85"/>
        <end position="106"/>
    </location>
</feature>
<gene>
    <name evidence="10" type="ORF">COEREDRAFT_80880</name>
</gene>
<feature type="transmembrane region" description="Helical" evidence="8">
    <location>
        <begin position="337"/>
        <end position="358"/>
    </location>
</feature>
<evidence type="ECO:0000256" key="2">
    <source>
        <dbReference type="ARBA" id="ARBA00022448"/>
    </source>
</evidence>
<dbReference type="GO" id="GO:0015297">
    <property type="term" value="F:antiporter activity"/>
    <property type="evidence" value="ECO:0007669"/>
    <property type="project" value="InterPro"/>
</dbReference>
<feature type="transmembrane region" description="Helical" evidence="8">
    <location>
        <begin position="57"/>
        <end position="73"/>
    </location>
</feature>
<feature type="compositionally biased region" description="Polar residues" evidence="7">
    <location>
        <begin position="814"/>
        <end position="825"/>
    </location>
</feature>
<dbReference type="InterPro" id="IPR006153">
    <property type="entry name" value="Cation/H_exchanger_TM"/>
</dbReference>
<dbReference type="Pfam" id="PF00999">
    <property type="entry name" value="Na_H_Exchanger"/>
    <property type="match status" value="1"/>
</dbReference>
<keyword evidence="4 8" id="KW-1133">Transmembrane helix</keyword>